<dbReference type="KEGG" id="maes:Ga0123461_0216"/>
<dbReference type="EMBL" id="CP018799">
    <property type="protein sequence ID" value="ATX78669.1"/>
    <property type="molecule type" value="Genomic_DNA"/>
</dbReference>
<keyword evidence="3" id="KW-1185">Reference proteome</keyword>
<reference evidence="2 3" key="1">
    <citation type="submission" date="2016-12" db="EMBL/GenBank/DDBJ databases">
        <title>Isolation and genomic insights into novel planktonic Zetaproteobacteria from stratified waters of the Chesapeake Bay.</title>
        <authorList>
            <person name="McAllister S.M."/>
            <person name="Kato S."/>
            <person name="Chan C.S."/>
            <person name="Chiu B.K."/>
            <person name="Field E.K."/>
        </authorList>
    </citation>
    <scope>NUCLEOTIDE SEQUENCE [LARGE SCALE GENOMIC DNA]</scope>
    <source>
        <strain evidence="2 3">CP-5</strain>
    </source>
</reference>
<evidence type="ECO:0000313" key="2">
    <source>
        <dbReference type="EMBL" id="ATX78669.1"/>
    </source>
</evidence>
<organism evidence="2 3">
    <name type="scientific">Mariprofundus aestuarium</name>
    <dbReference type="NCBI Taxonomy" id="1921086"/>
    <lineage>
        <taxon>Bacteria</taxon>
        <taxon>Pseudomonadati</taxon>
        <taxon>Pseudomonadota</taxon>
        <taxon>Candidatius Mariprofundia</taxon>
        <taxon>Mariprofundales</taxon>
        <taxon>Mariprofundaceae</taxon>
        <taxon>Mariprofundus</taxon>
    </lineage>
</organism>
<proteinExistence type="predicted"/>
<dbReference type="RefSeq" id="WP_100276654.1">
    <property type="nucleotide sequence ID" value="NZ_CP018799.1"/>
</dbReference>
<dbReference type="AlphaFoldDB" id="A0A2K8KXT4"/>
<name>A0A2K8KXT4_MARES</name>
<dbReference type="OrthoDB" id="9794448at2"/>
<evidence type="ECO:0000313" key="3">
    <source>
        <dbReference type="Proteomes" id="UP000231701"/>
    </source>
</evidence>
<feature type="domain" description="MEKHLA" evidence="1">
    <location>
        <begin position="18"/>
        <end position="158"/>
    </location>
</feature>
<accession>A0A2K8KXT4</accession>
<gene>
    <name evidence="2" type="ORF">Ga0123461_0216</name>
</gene>
<sequence length="161" mass="18453">MQEARYLEPCDENDYQLDHIRLLSNSLVHWSGCGLMDDEPDPVIAARRLYYAPFALLSHGTEADPIINYANHTAQQLFEMGWDEFTKLPSRLSAEAVVQQERNALLKRVSDNGYIDDYSGIRIAKSGRRFKIEDATVWNLSDPQGKYCGQAAMFSIWHLLR</sequence>
<protein>
    <submittedName>
        <fullName evidence="2">MEKHLA domain-containing protein</fullName>
    </submittedName>
</protein>
<evidence type="ECO:0000259" key="1">
    <source>
        <dbReference type="Pfam" id="PF08670"/>
    </source>
</evidence>
<dbReference type="InterPro" id="IPR013978">
    <property type="entry name" value="MEKHLA"/>
</dbReference>
<dbReference type="Pfam" id="PF08670">
    <property type="entry name" value="MEKHLA"/>
    <property type="match status" value="1"/>
</dbReference>
<dbReference type="Proteomes" id="UP000231701">
    <property type="component" value="Chromosome"/>
</dbReference>